<keyword evidence="3" id="KW-1185">Reference proteome</keyword>
<proteinExistence type="predicted"/>
<dbReference type="RefSeq" id="WP_227322880.1">
    <property type="nucleotide sequence ID" value="NZ_JAESVB010000011.1"/>
</dbReference>
<dbReference type="Gene3D" id="3.30.2310.20">
    <property type="entry name" value="RelE-like"/>
    <property type="match status" value="1"/>
</dbReference>
<dbReference type="InterPro" id="IPR035093">
    <property type="entry name" value="RelE/ParE_toxin_dom_sf"/>
</dbReference>
<organism evidence="2 3">
    <name type="scientific">Acidisoma silvae</name>
    <dbReference type="NCBI Taxonomy" id="2802396"/>
    <lineage>
        <taxon>Bacteria</taxon>
        <taxon>Pseudomonadati</taxon>
        <taxon>Pseudomonadota</taxon>
        <taxon>Alphaproteobacteria</taxon>
        <taxon>Acetobacterales</taxon>
        <taxon>Acidocellaceae</taxon>
        <taxon>Acidisoma</taxon>
    </lineage>
</organism>
<dbReference type="Pfam" id="PF05016">
    <property type="entry name" value="ParE_toxin"/>
    <property type="match status" value="1"/>
</dbReference>
<accession>A0A963YUQ5</accession>
<reference evidence="2" key="1">
    <citation type="journal article" date="2021" name="Microorganisms">
        <title>Acidisoma silvae sp. nov. and Acidisomacellulosilytica sp. nov., Two Acidophilic Bacteria Isolated from Decaying Wood, Hydrolyzing Cellulose and Producing Poly-3-hydroxybutyrate.</title>
        <authorList>
            <person name="Mieszkin S."/>
            <person name="Pouder E."/>
            <person name="Uroz S."/>
            <person name="Simon-Colin C."/>
            <person name="Alain K."/>
        </authorList>
    </citation>
    <scope>NUCLEOTIDE SEQUENCE</scope>
    <source>
        <strain evidence="2">HW T2.11</strain>
    </source>
</reference>
<evidence type="ECO:0000313" key="3">
    <source>
        <dbReference type="Proteomes" id="UP000708298"/>
    </source>
</evidence>
<dbReference type="EMBL" id="JAESVB010000011">
    <property type="protein sequence ID" value="MCB8877226.1"/>
    <property type="molecule type" value="Genomic_DNA"/>
</dbReference>
<gene>
    <name evidence="2" type="ORF">ASILVAE211_18665</name>
</gene>
<dbReference type="AlphaFoldDB" id="A0A963YUQ5"/>
<protein>
    <submittedName>
        <fullName evidence="2">Type II toxin-antitoxin system RelE/ParE family toxin</fullName>
    </submittedName>
</protein>
<name>A0A963YUQ5_9PROT</name>
<evidence type="ECO:0000313" key="2">
    <source>
        <dbReference type="EMBL" id="MCB8877226.1"/>
    </source>
</evidence>
<reference evidence="2" key="2">
    <citation type="submission" date="2021-01" db="EMBL/GenBank/DDBJ databases">
        <authorList>
            <person name="Mieszkin S."/>
            <person name="Pouder E."/>
            <person name="Alain K."/>
        </authorList>
    </citation>
    <scope>NUCLEOTIDE SEQUENCE</scope>
    <source>
        <strain evidence="2">HW T2.11</strain>
    </source>
</reference>
<dbReference type="InterPro" id="IPR007712">
    <property type="entry name" value="RelE/ParE_toxin"/>
</dbReference>
<comment type="caution">
    <text evidence="2">The sequence shown here is derived from an EMBL/GenBank/DDBJ whole genome shotgun (WGS) entry which is preliminary data.</text>
</comment>
<dbReference type="Proteomes" id="UP000708298">
    <property type="component" value="Unassembled WGS sequence"/>
</dbReference>
<sequence length="100" mass="11344">MATEVVFAPEALRDLIGLYDYVSDKAGAQIALNFADTIRRYCLTFGTFPQRGMRRDDLRPGLRVVGFRRRITIAFHVAPDRVVIDRILYAGRDTDRLAGL</sequence>
<keyword evidence="1" id="KW-1277">Toxin-antitoxin system</keyword>
<evidence type="ECO:0000256" key="1">
    <source>
        <dbReference type="ARBA" id="ARBA00022649"/>
    </source>
</evidence>